<evidence type="ECO:0000259" key="6">
    <source>
        <dbReference type="Pfam" id="PF02350"/>
    </source>
</evidence>
<dbReference type="Pfam" id="PF02350">
    <property type="entry name" value="Epimerase_2"/>
    <property type="match status" value="1"/>
</dbReference>
<evidence type="ECO:0000256" key="1">
    <source>
        <dbReference type="ARBA" id="ARBA00023235"/>
    </source>
</evidence>
<evidence type="ECO:0000313" key="7">
    <source>
        <dbReference type="EMBL" id="MEE2567093.1"/>
    </source>
</evidence>
<reference evidence="7 8" key="1">
    <citation type="submission" date="2024-01" db="EMBL/GenBank/DDBJ databases">
        <title>Hyphobacterium bacterium isolated from marine sediment.</title>
        <authorList>
            <person name="Zhao S."/>
        </authorList>
    </citation>
    <scope>NUCLEOTIDE SEQUENCE [LARGE SCALE GENOMIC DNA]</scope>
    <source>
        <strain evidence="7 8">Y60-23</strain>
    </source>
</reference>
<evidence type="ECO:0000256" key="5">
    <source>
        <dbReference type="RuleBase" id="RU003513"/>
    </source>
</evidence>
<dbReference type="PANTHER" id="PTHR43174:SF2">
    <property type="entry name" value="UDP-N-ACETYLGLUCOSAMINE 2-EPIMERASE"/>
    <property type="match status" value="1"/>
</dbReference>
<evidence type="ECO:0000256" key="3">
    <source>
        <dbReference type="ARBA" id="ARBA00038209"/>
    </source>
</evidence>
<evidence type="ECO:0000256" key="2">
    <source>
        <dbReference type="ARBA" id="ARBA00036080"/>
    </source>
</evidence>
<proteinExistence type="inferred from homology"/>
<dbReference type="GO" id="GO:0008761">
    <property type="term" value="F:UDP-N-acetylglucosamine 2-epimerase activity"/>
    <property type="evidence" value="ECO:0007669"/>
    <property type="project" value="UniProtKB-EC"/>
</dbReference>
<dbReference type="InterPro" id="IPR029767">
    <property type="entry name" value="WecB-like"/>
</dbReference>
<dbReference type="EMBL" id="JAZDRO010000004">
    <property type="protein sequence ID" value="MEE2567093.1"/>
    <property type="molecule type" value="Genomic_DNA"/>
</dbReference>
<keyword evidence="1 5" id="KW-0413">Isomerase</keyword>
<organism evidence="7 8">
    <name type="scientific">Hyphobacterium marinum</name>
    <dbReference type="NCBI Taxonomy" id="3116574"/>
    <lineage>
        <taxon>Bacteria</taxon>
        <taxon>Pseudomonadati</taxon>
        <taxon>Pseudomonadota</taxon>
        <taxon>Alphaproteobacteria</taxon>
        <taxon>Maricaulales</taxon>
        <taxon>Maricaulaceae</taxon>
        <taxon>Hyphobacterium</taxon>
    </lineage>
</organism>
<dbReference type="RefSeq" id="WP_330196652.1">
    <property type="nucleotide sequence ID" value="NZ_JAZDRO010000004.1"/>
</dbReference>
<evidence type="ECO:0000313" key="8">
    <source>
        <dbReference type="Proteomes" id="UP001310692"/>
    </source>
</evidence>
<name>A0ABU7LZW5_9PROT</name>
<accession>A0ABU7LZW5</accession>
<dbReference type="Gene3D" id="3.40.50.2000">
    <property type="entry name" value="Glycogen Phosphorylase B"/>
    <property type="match status" value="2"/>
</dbReference>
<dbReference type="NCBIfam" id="TIGR00236">
    <property type="entry name" value="wecB"/>
    <property type="match status" value="1"/>
</dbReference>
<keyword evidence="8" id="KW-1185">Reference proteome</keyword>
<comment type="similarity">
    <text evidence="3 5">Belongs to the UDP-N-acetylglucosamine 2-epimerase family.</text>
</comment>
<sequence>MKIALIAGTRPEIVKLAPVRDAMNALPDLQSWWLATGQHGSLAEQAMGVFDIVPDRQLSLNWTKSSLPSLFARLIEGLAEEYERSGPDMVIVQGDTASAYAGATAAHMLRIPVAHVEAGLRSGDLANPFPEEGFRRMIAPITDLHFAPTRAARDNLRAENIDDDKILVTGNTVVDAVEALGDNDVRPAALDDVAPGANIVLVTAHRRENWGEGIDSICEAVLDLRGRFSNTHFILPAHANPRVRDAVNQLLAGEPQISVVDPLSYPEFIGVLKRSSLVLSDSGGVQEEAPSFGVPVLVLRERTERMEAVKAGTALLVGTDRARIVTEASRLLADPRARLKMTKRGNPFGDGNAGIRIVAACRDFLQSSGPAAPKGGLLSRLGLGTTSIAMAE</sequence>
<dbReference type="PANTHER" id="PTHR43174">
    <property type="entry name" value="UDP-N-ACETYLGLUCOSAMINE 2-EPIMERASE"/>
    <property type="match status" value="1"/>
</dbReference>
<dbReference type="EC" id="5.1.3.14" evidence="4"/>
<evidence type="ECO:0000256" key="4">
    <source>
        <dbReference type="ARBA" id="ARBA00038858"/>
    </source>
</evidence>
<comment type="caution">
    <text evidence="7">The sequence shown here is derived from an EMBL/GenBank/DDBJ whole genome shotgun (WGS) entry which is preliminary data.</text>
</comment>
<dbReference type="CDD" id="cd03786">
    <property type="entry name" value="GTB_UDP-GlcNAc_2-Epimerase"/>
    <property type="match status" value="1"/>
</dbReference>
<dbReference type="SUPFAM" id="SSF53756">
    <property type="entry name" value="UDP-Glycosyltransferase/glycogen phosphorylase"/>
    <property type="match status" value="1"/>
</dbReference>
<feature type="domain" description="UDP-N-acetylglucosamine 2-epimerase" evidence="6">
    <location>
        <begin position="23"/>
        <end position="360"/>
    </location>
</feature>
<protein>
    <recommendedName>
        <fullName evidence="4">UDP-N-acetylglucosamine 2-epimerase (non-hydrolyzing)</fullName>
        <ecNumber evidence="4">5.1.3.14</ecNumber>
    </recommendedName>
</protein>
<comment type="catalytic activity">
    <reaction evidence="2">
        <text>UDP-N-acetyl-alpha-D-glucosamine = UDP-N-acetyl-alpha-D-mannosamine</text>
        <dbReference type="Rhea" id="RHEA:17213"/>
        <dbReference type="ChEBI" id="CHEBI:57705"/>
        <dbReference type="ChEBI" id="CHEBI:68623"/>
        <dbReference type="EC" id="5.1.3.14"/>
    </reaction>
</comment>
<dbReference type="InterPro" id="IPR003331">
    <property type="entry name" value="UDP_GlcNAc_Epimerase_2_dom"/>
</dbReference>
<dbReference type="Proteomes" id="UP001310692">
    <property type="component" value="Unassembled WGS sequence"/>
</dbReference>
<gene>
    <name evidence="7" type="primary">wecB</name>
    <name evidence="7" type="ORF">V0U35_10435</name>
</gene>